<evidence type="ECO:0000313" key="8">
    <source>
        <dbReference type="Proteomes" id="UP001499843"/>
    </source>
</evidence>
<dbReference type="Pfam" id="PF01547">
    <property type="entry name" value="SBP_bac_1"/>
    <property type="match status" value="1"/>
</dbReference>
<keyword evidence="8" id="KW-1185">Reference proteome</keyword>
<keyword evidence="5" id="KW-0449">Lipoprotein</keyword>
<evidence type="ECO:0000313" key="7">
    <source>
        <dbReference type="EMBL" id="GAA2208903.1"/>
    </source>
</evidence>
<reference evidence="7 8" key="1">
    <citation type="journal article" date="2019" name="Int. J. Syst. Evol. Microbiol.">
        <title>The Global Catalogue of Microorganisms (GCM) 10K type strain sequencing project: providing services to taxonomists for standard genome sequencing and annotation.</title>
        <authorList>
            <consortium name="The Broad Institute Genomics Platform"/>
            <consortium name="The Broad Institute Genome Sequencing Center for Infectious Disease"/>
            <person name="Wu L."/>
            <person name="Ma J."/>
        </authorList>
    </citation>
    <scope>NUCLEOTIDE SEQUENCE [LARGE SCALE GENOMIC DNA]</scope>
    <source>
        <strain evidence="7 8">JCM 16114</strain>
    </source>
</reference>
<keyword evidence="1" id="KW-1003">Cell membrane</keyword>
<organism evidence="7 8">
    <name type="scientific">Nonomuraea monospora</name>
    <dbReference type="NCBI Taxonomy" id="568818"/>
    <lineage>
        <taxon>Bacteria</taxon>
        <taxon>Bacillati</taxon>
        <taxon>Actinomycetota</taxon>
        <taxon>Actinomycetes</taxon>
        <taxon>Streptosporangiales</taxon>
        <taxon>Streptosporangiaceae</taxon>
        <taxon>Nonomuraea</taxon>
    </lineage>
</organism>
<feature type="chain" id="PRO_5046614876" evidence="6">
    <location>
        <begin position="21"/>
        <end position="445"/>
    </location>
</feature>
<dbReference type="SUPFAM" id="SSF53850">
    <property type="entry name" value="Periplasmic binding protein-like II"/>
    <property type="match status" value="1"/>
</dbReference>
<evidence type="ECO:0000256" key="6">
    <source>
        <dbReference type="SAM" id="SignalP"/>
    </source>
</evidence>
<sequence>MKRKHVASVAALVLAATVLAGCGSGANGGGETGGGETGGGEGKPAAGPERIVFWGWAKGTKEVVDAFNKAHTDIQVTFEEIPSGNAGGYAKFSNAIKAGNAPDLMSVEYPQVPDFVTQGALEDITSQAADVKPKYPASVFQLVELGGKTWSLPLDAAPQVFIYRKDLFAKHQIEVPKTWDDFKAAAEKVKKADDKARIGSFFPDDPNLLATFAWQAGGKWFGSDGDAWKITIDDEPTRKVAAYWQDLIKNDLVKVQPTFSQEWISSIAKDEVWGYLGANWSAGMIKSNNAPQSGKWTVAPAPNWGTPASGMFGGTTYAVSKGSEHAEAAVKVAKWFTGAPEAWQARLGSGTSSAFPAQAGLVPVAAKSFDTAFYGGQDIYQVFRESYDTIQGGWAWGPSMVQVLTSFKDRLGQVSGGTTTVPDVLTQVQADTVAEVKGRGLAVAP</sequence>
<evidence type="ECO:0000256" key="1">
    <source>
        <dbReference type="ARBA" id="ARBA00022475"/>
    </source>
</evidence>
<dbReference type="Gene3D" id="3.40.190.10">
    <property type="entry name" value="Periplasmic binding protein-like II"/>
    <property type="match status" value="1"/>
</dbReference>
<protein>
    <submittedName>
        <fullName evidence="7">Sugar ABC transporter substrate-binding protein</fullName>
    </submittedName>
</protein>
<evidence type="ECO:0000256" key="4">
    <source>
        <dbReference type="ARBA" id="ARBA00023139"/>
    </source>
</evidence>
<dbReference type="EMBL" id="BAAAQX010000010">
    <property type="protein sequence ID" value="GAA2208903.1"/>
    <property type="molecule type" value="Genomic_DNA"/>
</dbReference>
<name>A0ABN3CI57_9ACTN</name>
<dbReference type="InterPro" id="IPR006059">
    <property type="entry name" value="SBP"/>
</dbReference>
<evidence type="ECO:0000256" key="3">
    <source>
        <dbReference type="ARBA" id="ARBA00023136"/>
    </source>
</evidence>
<feature type="signal peptide" evidence="6">
    <location>
        <begin position="1"/>
        <end position="20"/>
    </location>
</feature>
<dbReference type="Proteomes" id="UP001499843">
    <property type="component" value="Unassembled WGS sequence"/>
</dbReference>
<comment type="caution">
    <text evidence="7">The sequence shown here is derived from an EMBL/GenBank/DDBJ whole genome shotgun (WGS) entry which is preliminary data.</text>
</comment>
<evidence type="ECO:0000256" key="2">
    <source>
        <dbReference type="ARBA" id="ARBA00022729"/>
    </source>
</evidence>
<proteinExistence type="predicted"/>
<gene>
    <name evidence="7" type="ORF">GCM10009850_043610</name>
</gene>
<keyword evidence="4" id="KW-0564">Palmitate</keyword>
<dbReference type="PANTHER" id="PTHR43649:SF33">
    <property type="entry name" value="POLYGALACTURONAN_RHAMNOGALACTURONAN-BINDING PROTEIN YTCQ"/>
    <property type="match status" value="1"/>
</dbReference>
<evidence type="ECO:0000256" key="5">
    <source>
        <dbReference type="ARBA" id="ARBA00023288"/>
    </source>
</evidence>
<dbReference type="RefSeq" id="WP_344477483.1">
    <property type="nucleotide sequence ID" value="NZ_BAAAQX010000010.1"/>
</dbReference>
<dbReference type="CDD" id="cd13585">
    <property type="entry name" value="PBP2_TMBP_like"/>
    <property type="match status" value="1"/>
</dbReference>
<accession>A0ABN3CI57</accession>
<dbReference type="InterPro" id="IPR050490">
    <property type="entry name" value="Bact_solute-bd_prot1"/>
</dbReference>
<keyword evidence="2 6" id="KW-0732">Signal</keyword>
<keyword evidence="3" id="KW-0472">Membrane</keyword>
<dbReference type="PANTHER" id="PTHR43649">
    <property type="entry name" value="ARABINOSE-BINDING PROTEIN-RELATED"/>
    <property type="match status" value="1"/>
</dbReference>
<dbReference type="PROSITE" id="PS51257">
    <property type="entry name" value="PROKAR_LIPOPROTEIN"/>
    <property type="match status" value="1"/>
</dbReference>